<dbReference type="AlphaFoldDB" id="A0A0L0NDB8"/>
<comment type="subcellular location">
    <subcellularLocation>
        <location evidence="1">Membrane</location>
        <topology evidence="1">Multi-pass membrane protein</topology>
    </subcellularLocation>
</comment>
<keyword evidence="6" id="KW-1185">Reference proteome</keyword>
<dbReference type="InterPro" id="IPR036259">
    <property type="entry name" value="MFS_trans_sf"/>
</dbReference>
<dbReference type="STRING" id="1163406.A0A0L0NDB8"/>
<dbReference type="InterPro" id="IPR050360">
    <property type="entry name" value="MFS_Sugar_Transporters"/>
</dbReference>
<keyword evidence="3" id="KW-1133">Transmembrane helix</keyword>
<comment type="caution">
    <text evidence="5">The sequence shown here is derived from an EMBL/GenBank/DDBJ whole genome shotgun (WGS) entry which is preliminary data.</text>
</comment>
<dbReference type="OrthoDB" id="6612291at2759"/>
<dbReference type="InterPro" id="IPR005828">
    <property type="entry name" value="MFS_sugar_transport-like"/>
</dbReference>
<protein>
    <submittedName>
        <fullName evidence="5">Putative quinate permease</fullName>
    </submittedName>
</protein>
<proteinExistence type="predicted"/>
<reference evidence="5 6" key="1">
    <citation type="journal article" date="2015" name="BMC Genomics">
        <title>The genome of the truffle-parasite Tolypocladium ophioglossoides and the evolution of antifungal peptaibiotics.</title>
        <authorList>
            <person name="Quandt C.A."/>
            <person name="Bushley K.E."/>
            <person name="Spatafora J.W."/>
        </authorList>
    </citation>
    <scope>NUCLEOTIDE SEQUENCE [LARGE SCALE GENOMIC DNA]</scope>
    <source>
        <strain evidence="5 6">CBS 100239</strain>
    </source>
</reference>
<dbReference type="GO" id="GO:0005351">
    <property type="term" value="F:carbohydrate:proton symporter activity"/>
    <property type="evidence" value="ECO:0007669"/>
    <property type="project" value="TreeGrafter"/>
</dbReference>
<keyword evidence="4" id="KW-0472">Membrane</keyword>
<organism evidence="5 6">
    <name type="scientific">Tolypocladium ophioglossoides (strain CBS 100239)</name>
    <name type="common">Snaketongue truffleclub</name>
    <name type="synonym">Elaphocordyceps ophioglossoides</name>
    <dbReference type="NCBI Taxonomy" id="1163406"/>
    <lineage>
        <taxon>Eukaryota</taxon>
        <taxon>Fungi</taxon>
        <taxon>Dikarya</taxon>
        <taxon>Ascomycota</taxon>
        <taxon>Pezizomycotina</taxon>
        <taxon>Sordariomycetes</taxon>
        <taxon>Hypocreomycetidae</taxon>
        <taxon>Hypocreales</taxon>
        <taxon>Ophiocordycipitaceae</taxon>
        <taxon>Tolypocladium</taxon>
    </lineage>
</organism>
<evidence type="ECO:0000256" key="3">
    <source>
        <dbReference type="ARBA" id="ARBA00022989"/>
    </source>
</evidence>
<feature type="non-terminal residue" evidence="5">
    <location>
        <position position="1"/>
    </location>
</feature>
<keyword evidence="2" id="KW-0812">Transmembrane</keyword>
<gene>
    <name evidence="5" type="ORF">TOPH_03179</name>
</gene>
<dbReference type="Pfam" id="PF00083">
    <property type="entry name" value="Sugar_tr"/>
    <property type="match status" value="1"/>
</dbReference>
<dbReference type="EMBL" id="LFRF01000006">
    <property type="protein sequence ID" value="KND92172.1"/>
    <property type="molecule type" value="Genomic_DNA"/>
</dbReference>
<dbReference type="PANTHER" id="PTHR48022">
    <property type="entry name" value="PLASTIDIC GLUCOSE TRANSPORTER 4"/>
    <property type="match status" value="1"/>
</dbReference>
<dbReference type="Gene3D" id="1.20.1250.20">
    <property type="entry name" value="MFS general substrate transporter like domains"/>
    <property type="match status" value="1"/>
</dbReference>
<evidence type="ECO:0000256" key="4">
    <source>
        <dbReference type="ARBA" id="ARBA00023136"/>
    </source>
</evidence>
<accession>A0A0L0NDB8</accession>
<evidence type="ECO:0000313" key="5">
    <source>
        <dbReference type="EMBL" id="KND92172.1"/>
    </source>
</evidence>
<dbReference type="SUPFAM" id="SSF103473">
    <property type="entry name" value="MFS general substrate transporter"/>
    <property type="match status" value="1"/>
</dbReference>
<sequence length="114" mass="12070">PEALSGLHLVAVSSLQLPSELCSNISKTAATNAVPSYNAEISPAATRGMLSGSIMMFTALGNLRAQACLKGWMIPTTMQLITAVGLLALVPFTQESPRWLMTKGRKQESLPGLN</sequence>
<evidence type="ECO:0000256" key="2">
    <source>
        <dbReference type="ARBA" id="ARBA00022692"/>
    </source>
</evidence>
<evidence type="ECO:0000313" key="6">
    <source>
        <dbReference type="Proteomes" id="UP000036947"/>
    </source>
</evidence>
<name>A0A0L0NDB8_TOLOC</name>
<dbReference type="GO" id="GO:0016020">
    <property type="term" value="C:membrane"/>
    <property type="evidence" value="ECO:0007669"/>
    <property type="project" value="UniProtKB-SubCell"/>
</dbReference>
<dbReference type="Proteomes" id="UP000036947">
    <property type="component" value="Unassembled WGS sequence"/>
</dbReference>
<evidence type="ECO:0000256" key="1">
    <source>
        <dbReference type="ARBA" id="ARBA00004141"/>
    </source>
</evidence>
<dbReference type="PANTHER" id="PTHR48022:SF2">
    <property type="entry name" value="PLASTIDIC GLUCOSE TRANSPORTER 4"/>
    <property type="match status" value="1"/>
</dbReference>